<dbReference type="Gene3D" id="3.40.50.1820">
    <property type="entry name" value="alpha/beta hydrolase"/>
    <property type="match status" value="1"/>
</dbReference>
<gene>
    <name evidence="3" type="ORF">EOE65_08140</name>
</gene>
<comment type="caution">
    <text evidence="3">The sequence shown here is derived from an EMBL/GenBank/DDBJ whole genome shotgun (WGS) entry which is preliminary data.</text>
</comment>
<evidence type="ECO:0000256" key="2">
    <source>
        <dbReference type="SAM" id="SignalP"/>
    </source>
</evidence>
<evidence type="ECO:0000256" key="1">
    <source>
        <dbReference type="ARBA" id="ARBA00022801"/>
    </source>
</evidence>
<name>A0A437Q9D8_9GAMM</name>
<dbReference type="RefSeq" id="WP_127693818.1">
    <property type="nucleotide sequence ID" value="NZ_SACQ01000003.1"/>
</dbReference>
<keyword evidence="2" id="KW-0732">Signal</keyword>
<keyword evidence="4" id="KW-1185">Reference proteome</keyword>
<dbReference type="AlphaFoldDB" id="A0A437Q9D8"/>
<dbReference type="Proteomes" id="UP000282818">
    <property type="component" value="Unassembled WGS sequence"/>
</dbReference>
<feature type="chain" id="PRO_5019398578" evidence="2">
    <location>
        <begin position="35"/>
        <end position="691"/>
    </location>
</feature>
<dbReference type="Pfam" id="PF10605">
    <property type="entry name" value="3HBOH"/>
    <property type="match status" value="1"/>
</dbReference>
<keyword evidence="1 3" id="KW-0378">Hydrolase</keyword>
<dbReference type="GO" id="GO:0047989">
    <property type="term" value="F:hydroxybutyrate-dimer hydrolase activity"/>
    <property type="evidence" value="ECO:0007669"/>
    <property type="project" value="InterPro"/>
</dbReference>
<dbReference type="InterPro" id="IPR016582">
    <property type="entry name" value="OHBut_olig_hydro_put"/>
</dbReference>
<organism evidence="3 4">
    <name type="scientific">Neptunomonas marina</name>
    <dbReference type="NCBI Taxonomy" id="1815562"/>
    <lineage>
        <taxon>Bacteria</taxon>
        <taxon>Pseudomonadati</taxon>
        <taxon>Pseudomonadota</taxon>
        <taxon>Gammaproteobacteria</taxon>
        <taxon>Oceanospirillales</taxon>
        <taxon>Oceanospirillaceae</taxon>
        <taxon>Neptunomonas</taxon>
    </lineage>
</organism>
<dbReference type="GO" id="GO:0019605">
    <property type="term" value="P:butyrate metabolic process"/>
    <property type="evidence" value="ECO:0007669"/>
    <property type="project" value="InterPro"/>
</dbReference>
<protein>
    <submittedName>
        <fullName evidence="3">D-(-)-3-hydroxybutyrate oligomer hydrolase</fullName>
    </submittedName>
</protein>
<accession>A0A437Q9D8</accession>
<dbReference type="InterPro" id="IPR029058">
    <property type="entry name" value="AB_hydrolase_fold"/>
</dbReference>
<evidence type="ECO:0000313" key="4">
    <source>
        <dbReference type="Proteomes" id="UP000282818"/>
    </source>
</evidence>
<dbReference type="GO" id="GO:0005615">
    <property type="term" value="C:extracellular space"/>
    <property type="evidence" value="ECO:0007669"/>
    <property type="project" value="InterPro"/>
</dbReference>
<feature type="signal peptide" evidence="2">
    <location>
        <begin position="1"/>
        <end position="34"/>
    </location>
</feature>
<reference evidence="3 4" key="1">
    <citation type="submission" date="2019-01" db="EMBL/GenBank/DDBJ databases">
        <authorList>
            <person name="Chen W.-M."/>
        </authorList>
    </citation>
    <scope>NUCLEOTIDE SEQUENCE [LARGE SCALE GENOMIC DNA]</scope>
    <source>
        <strain evidence="3 4">HPM-16</strain>
    </source>
</reference>
<dbReference type="EMBL" id="SACQ01000003">
    <property type="protein sequence ID" value="RVU30973.1"/>
    <property type="molecule type" value="Genomic_DNA"/>
</dbReference>
<sequence>MKNTRGFKQLSAVLACSSMSLVMVGCGSSSDNSAAVPAPTNIGPVAKTYYDGSGDGLLGGFGLSGLQTPPASFYTDPNNPAKAELRSQAISANYRALVDSSDAGGFGRLYGPMDNTVYPGHEYLAFVGEGINRSTVMVQIPDNFNPNKACIVAAPSSGSRGVYGAIGTSGAWAVEHGCAAAYTDANKGTGAVDLTQGIGYGLQLNPIAIAGAQEELSFQVPTQEALAKPSAEYGGVTPPSAAELADYVANNPHRYAYKHAHSQKNIEKDWGKETLEAIRFAFAQLNEQYPDAKLNSDNTLVIAASVSNGGGASLRAAEQDAHGLIDAVVVGEPNINPQQAPAPFSIAMGNRTPVSEHSKAAYEYFALAELYAPCAALAPDNNGALFALTSIAPQRCDALVSAGMIPASSDYATLGTYAKDALNSAGFLPESDKLLVGYAGINLFQSLLATYGPAYTRSSVVDNLCNISMSAVDGVTPTANTSVATLAATSNGIPRTANIFLIKNDSPDGPQLQIATRSTNGLFDYNFEGAQCWYDLYSNSDNSLHGRLMQGIDEVRGTGDLRGLPTIIVHGRADALIPVNHSSRPYYALNQQVEGDKSQLRYYEVTNSQHLDVLNQLYATAGMNYVPIDYYFKQAMDLMWSHLTTGAELPHSQVVAAAAPNGSLAQTDLPPIGDASAQPITYADGVLTVPE</sequence>
<evidence type="ECO:0000313" key="3">
    <source>
        <dbReference type="EMBL" id="RVU30973.1"/>
    </source>
</evidence>
<dbReference type="SUPFAM" id="SSF53474">
    <property type="entry name" value="alpha/beta-Hydrolases"/>
    <property type="match status" value="1"/>
</dbReference>
<proteinExistence type="predicted"/>
<dbReference type="PROSITE" id="PS51257">
    <property type="entry name" value="PROKAR_LIPOPROTEIN"/>
    <property type="match status" value="1"/>
</dbReference>